<evidence type="ECO:0000313" key="3">
    <source>
        <dbReference type="Proteomes" id="UP001428290"/>
    </source>
</evidence>
<dbReference type="InterPro" id="IPR008727">
    <property type="entry name" value="PAAR_motif"/>
</dbReference>
<gene>
    <name evidence="2" type="ORF">Hgul01_01936</name>
</gene>
<reference evidence="2 3" key="1">
    <citation type="submission" date="2024-02" db="EMBL/GenBank/DDBJ databases">
        <title>Herpetosiphon gulosus NBRC 112829.</title>
        <authorList>
            <person name="Ichikawa N."/>
            <person name="Katano-Makiyama Y."/>
            <person name="Hidaka K."/>
        </authorList>
    </citation>
    <scope>NUCLEOTIDE SEQUENCE [LARGE SCALE GENOMIC DNA]</scope>
    <source>
        <strain evidence="2 3">NBRC 112829</strain>
    </source>
</reference>
<dbReference type="CDD" id="cd14740">
    <property type="entry name" value="PAAR_4"/>
    <property type="match status" value="1"/>
</dbReference>
<sequence>MGKPAAKKGDQVTGSCMHTVQPPGGPPPPPVQVPHPFVGMINDQLSSDVKIGGQPAAVAGSKAMNTPAHIPTPPNLSFITPPNNQATLEGGSQTVKINGKPAIRAGDQATTCDEVKVKAVVVAAGTVMIGD</sequence>
<evidence type="ECO:0000313" key="2">
    <source>
        <dbReference type="EMBL" id="GAA5528139.1"/>
    </source>
</evidence>
<dbReference type="EMBL" id="BAABRU010000006">
    <property type="protein sequence ID" value="GAA5528139.1"/>
    <property type="molecule type" value="Genomic_DNA"/>
</dbReference>
<dbReference type="Pfam" id="PF05488">
    <property type="entry name" value="PAAR_motif"/>
    <property type="match status" value="1"/>
</dbReference>
<feature type="compositionally biased region" description="Pro residues" evidence="1">
    <location>
        <begin position="23"/>
        <end position="33"/>
    </location>
</feature>
<evidence type="ECO:0000256" key="1">
    <source>
        <dbReference type="SAM" id="MobiDB-lite"/>
    </source>
</evidence>
<protein>
    <recommendedName>
        <fullName evidence="4">Type VI secretion protein</fullName>
    </recommendedName>
</protein>
<keyword evidence="3" id="KW-1185">Reference proteome</keyword>
<comment type="caution">
    <text evidence="2">The sequence shown here is derived from an EMBL/GenBank/DDBJ whole genome shotgun (WGS) entry which is preliminary data.</text>
</comment>
<evidence type="ECO:0008006" key="4">
    <source>
        <dbReference type="Google" id="ProtNLM"/>
    </source>
</evidence>
<dbReference type="Gene3D" id="2.60.200.60">
    <property type="match status" value="1"/>
</dbReference>
<proteinExistence type="predicted"/>
<organism evidence="2 3">
    <name type="scientific">Herpetosiphon gulosus</name>
    <dbReference type="NCBI Taxonomy" id="1973496"/>
    <lineage>
        <taxon>Bacteria</taxon>
        <taxon>Bacillati</taxon>
        <taxon>Chloroflexota</taxon>
        <taxon>Chloroflexia</taxon>
        <taxon>Herpetosiphonales</taxon>
        <taxon>Herpetosiphonaceae</taxon>
        <taxon>Herpetosiphon</taxon>
    </lineage>
</organism>
<accession>A0ABP9WYK2</accession>
<feature type="region of interest" description="Disordered" evidence="1">
    <location>
        <begin position="1"/>
        <end position="35"/>
    </location>
</feature>
<name>A0ABP9WYK2_9CHLR</name>
<dbReference type="RefSeq" id="WP_345721751.1">
    <property type="nucleotide sequence ID" value="NZ_BAABRU010000006.1"/>
</dbReference>
<dbReference type="Proteomes" id="UP001428290">
    <property type="component" value="Unassembled WGS sequence"/>
</dbReference>